<comment type="caution">
    <text evidence="4">The sequence shown here is derived from an EMBL/GenBank/DDBJ whole genome shotgun (WGS) entry which is preliminary data.</text>
</comment>
<dbReference type="PANTHER" id="PTHR43884">
    <property type="entry name" value="ACYL-COA DEHYDROGENASE"/>
    <property type="match status" value="1"/>
</dbReference>
<evidence type="ECO:0000313" key="5">
    <source>
        <dbReference type="Proteomes" id="UP000327011"/>
    </source>
</evidence>
<feature type="domain" description="Acyl-CoA dehydrogenase/oxidase N-terminal" evidence="2">
    <location>
        <begin position="25"/>
        <end position="100"/>
    </location>
</feature>
<dbReference type="SUPFAM" id="SSF56645">
    <property type="entry name" value="Acyl-CoA dehydrogenase NM domain-like"/>
    <property type="match status" value="1"/>
</dbReference>
<accession>A0A5J5K1K4</accession>
<feature type="domain" description="Acyl-CoA dehydrogenase C-terminal" evidence="3">
    <location>
        <begin position="244"/>
        <end position="372"/>
    </location>
</feature>
<dbReference type="Gene3D" id="1.20.140.10">
    <property type="entry name" value="Butyryl-CoA Dehydrogenase, subunit A, domain 3"/>
    <property type="match status" value="1"/>
</dbReference>
<keyword evidence="1" id="KW-0560">Oxidoreductase</keyword>
<proteinExistence type="predicted"/>
<dbReference type="GO" id="GO:0050660">
    <property type="term" value="F:flavin adenine dinucleotide binding"/>
    <property type="evidence" value="ECO:0007669"/>
    <property type="project" value="InterPro"/>
</dbReference>
<dbReference type="PANTHER" id="PTHR43884:SF12">
    <property type="entry name" value="ISOVALERYL-COA DEHYDROGENASE, MITOCHONDRIAL-RELATED"/>
    <property type="match status" value="1"/>
</dbReference>
<dbReference type="InterPro" id="IPR046373">
    <property type="entry name" value="Acyl-CoA_Oxase/DH_mid-dom_sf"/>
</dbReference>
<organism evidence="4 5">
    <name type="scientific">Microbispora cellulosiformans</name>
    <dbReference type="NCBI Taxonomy" id="2614688"/>
    <lineage>
        <taxon>Bacteria</taxon>
        <taxon>Bacillati</taxon>
        <taxon>Actinomycetota</taxon>
        <taxon>Actinomycetes</taxon>
        <taxon>Streptosporangiales</taxon>
        <taxon>Streptosporangiaceae</taxon>
        <taxon>Microbispora</taxon>
    </lineage>
</organism>
<dbReference type="InterPro" id="IPR013107">
    <property type="entry name" value="Acyl-CoA_DH_C"/>
</dbReference>
<dbReference type="Gene3D" id="1.10.540.10">
    <property type="entry name" value="Acyl-CoA dehydrogenase/oxidase, N-terminal domain"/>
    <property type="match status" value="1"/>
</dbReference>
<evidence type="ECO:0000313" key="4">
    <source>
        <dbReference type="EMBL" id="KAA9377618.1"/>
    </source>
</evidence>
<dbReference type="SUPFAM" id="SSF47203">
    <property type="entry name" value="Acyl-CoA dehydrogenase C-terminal domain-like"/>
    <property type="match status" value="1"/>
</dbReference>
<protein>
    <submittedName>
        <fullName evidence="4">Acyl-CoA dehydrogenase</fullName>
    </submittedName>
</protein>
<keyword evidence="5" id="KW-1185">Reference proteome</keyword>
<gene>
    <name evidence="4" type="ORF">F5972_18530</name>
</gene>
<dbReference type="InterPro" id="IPR036250">
    <property type="entry name" value="AcylCo_DH-like_C"/>
</dbReference>
<dbReference type="GO" id="GO:0003995">
    <property type="term" value="F:acyl-CoA dehydrogenase activity"/>
    <property type="evidence" value="ECO:0007669"/>
    <property type="project" value="TreeGrafter"/>
</dbReference>
<dbReference type="PIRSF" id="PIRSF016578">
    <property type="entry name" value="HsaA"/>
    <property type="match status" value="1"/>
</dbReference>
<evidence type="ECO:0000259" key="3">
    <source>
        <dbReference type="Pfam" id="PF08028"/>
    </source>
</evidence>
<dbReference type="RefSeq" id="WP_150934809.1">
    <property type="nucleotide sequence ID" value="NZ_VYTZ01000006.1"/>
</dbReference>
<evidence type="ECO:0000256" key="1">
    <source>
        <dbReference type="ARBA" id="ARBA00023002"/>
    </source>
</evidence>
<dbReference type="InterPro" id="IPR013786">
    <property type="entry name" value="AcylCoA_DH/ox_N"/>
</dbReference>
<sequence>MDIATAPTRDELVRRASELVPLLQKHASWAEENRRLPDEVVEAIADAGLLRLRVPARYGGYECDTRTVVDVVTELARGDASTGWTFAVWSICSWLTGLFPDEVQDEVFATPDVRVSGLLSPGGAATPADGGLTVNGRWAFNTGALHSEWNSIVAMAPTPDGAGQWPVLALVPVSDLEIVDDWHTSGLRASGSVTTVARDLFVPMRRVLPMGPVLQEHYASERNAATPVYRTPMLPTAATSTVGTVLGLARAAREVFFERLPGRKITYTAYESQREAPITHLKVAKAAALIDEAEFHAHRAAALLDHKSAAGEEWEIEERARIRLDLGCAYERAKEAVDVYNSASGASSVYTSVPMQRIARDAQTLNLHAILHPDTNYELYGRVLCGLEPNTLYI</sequence>
<dbReference type="InterPro" id="IPR037069">
    <property type="entry name" value="AcylCoA_DH/ox_N_sf"/>
</dbReference>
<evidence type="ECO:0000259" key="2">
    <source>
        <dbReference type="Pfam" id="PF02771"/>
    </source>
</evidence>
<dbReference type="Pfam" id="PF08028">
    <property type="entry name" value="Acyl-CoA_dh_2"/>
    <property type="match status" value="1"/>
</dbReference>
<reference evidence="4 5" key="1">
    <citation type="submission" date="2019-09" db="EMBL/GenBank/DDBJ databases">
        <title>Screening of Novel Bioactive Compounds from Soil-Associated.</title>
        <authorList>
            <person name="Gong X."/>
        </authorList>
    </citation>
    <scope>NUCLEOTIDE SEQUENCE [LARGE SCALE GENOMIC DNA]</scope>
    <source>
        <strain evidence="4 5">Gxj-6</strain>
    </source>
</reference>
<dbReference type="Gene3D" id="2.40.110.10">
    <property type="entry name" value="Butyryl-CoA Dehydrogenase, subunit A, domain 2"/>
    <property type="match status" value="1"/>
</dbReference>
<dbReference type="Proteomes" id="UP000327011">
    <property type="component" value="Unassembled WGS sequence"/>
</dbReference>
<name>A0A5J5K1K4_9ACTN</name>
<dbReference type="AlphaFoldDB" id="A0A5J5K1K4"/>
<dbReference type="EMBL" id="VYTZ01000006">
    <property type="protein sequence ID" value="KAA9377618.1"/>
    <property type="molecule type" value="Genomic_DNA"/>
</dbReference>
<dbReference type="InterPro" id="IPR009100">
    <property type="entry name" value="AcylCoA_DH/oxidase_NM_dom_sf"/>
</dbReference>
<dbReference type="Pfam" id="PF02771">
    <property type="entry name" value="Acyl-CoA_dh_N"/>
    <property type="match status" value="1"/>
</dbReference>